<proteinExistence type="predicted"/>
<dbReference type="EMBL" id="QKSB01000013">
    <property type="protein sequence ID" value="PZE15972.1"/>
    <property type="molecule type" value="Genomic_DNA"/>
</dbReference>
<dbReference type="SUPFAM" id="SSF49299">
    <property type="entry name" value="PKD domain"/>
    <property type="match status" value="1"/>
</dbReference>
<evidence type="ECO:0008006" key="4">
    <source>
        <dbReference type="Google" id="ProtNLM"/>
    </source>
</evidence>
<reference evidence="2 3" key="1">
    <citation type="submission" date="2018-06" db="EMBL/GenBank/DDBJ databases">
        <title>The draft genome sequence of Crocinitomix sp. SM1701.</title>
        <authorList>
            <person name="Zhang X."/>
        </authorList>
    </citation>
    <scope>NUCLEOTIDE SEQUENCE [LARGE SCALE GENOMIC DNA]</scope>
    <source>
        <strain evidence="2 3">SM1701</strain>
    </source>
</reference>
<dbReference type="Gene3D" id="2.60.40.10">
    <property type="entry name" value="Immunoglobulins"/>
    <property type="match status" value="1"/>
</dbReference>
<name>A0A2W1NK01_9FLAO</name>
<dbReference type="OrthoDB" id="1199198at2"/>
<dbReference type="RefSeq" id="WP_111064334.1">
    <property type="nucleotide sequence ID" value="NZ_JBHUCU010000020.1"/>
</dbReference>
<dbReference type="AlphaFoldDB" id="A0A2W1NK01"/>
<feature type="signal peptide" evidence="1">
    <location>
        <begin position="1"/>
        <end position="18"/>
    </location>
</feature>
<accession>A0A2W1NK01</accession>
<dbReference type="InterPro" id="IPR035986">
    <property type="entry name" value="PKD_dom_sf"/>
</dbReference>
<dbReference type="Proteomes" id="UP000249248">
    <property type="component" value="Unassembled WGS sequence"/>
</dbReference>
<protein>
    <recommendedName>
        <fullName evidence="4">Proteinase inhibitor I42 chagasin domain-containing protein</fullName>
    </recommendedName>
</protein>
<comment type="caution">
    <text evidence="2">The sequence shown here is derived from an EMBL/GenBank/DDBJ whole genome shotgun (WGS) entry which is preliminary data.</text>
</comment>
<keyword evidence="1" id="KW-0732">Signal</keyword>
<organism evidence="2 3">
    <name type="scientific">Putridiphycobacter roseus</name>
    <dbReference type="NCBI Taxonomy" id="2219161"/>
    <lineage>
        <taxon>Bacteria</taxon>
        <taxon>Pseudomonadati</taxon>
        <taxon>Bacteroidota</taxon>
        <taxon>Flavobacteriia</taxon>
        <taxon>Flavobacteriales</taxon>
        <taxon>Crocinitomicaceae</taxon>
        <taxon>Putridiphycobacter</taxon>
    </lineage>
</organism>
<dbReference type="PROSITE" id="PS51257">
    <property type="entry name" value="PROKAR_LIPOPROTEIN"/>
    <property type="match status" value="1"/>
</dbReference>
<dbReference type="InterPro" id="IPR013783">
    <property type="entry name" value="Ig-like_fold"/>
</dbReference>
<sequence>MKQSFLFLLAILSIFTIACNKDKTVTACIEMDKTTINTGESITFTSCSENEWSYAWTIIGPDSAVENTMGWNDIYFVQKFDTPGSYQVKLVTYSDFSFLGESAKDSASFTVN</sequence>
<evidence type="ECO:0000313" key="3">
    <source>
        <dbReference type="Proteomes" id="UP000249248"/>
    </source>
</evidence>
<evidence type="ECO:0000313" key="2">
    <source>
        <dbReference type="EMBL" id="PZE15972.1"/>
    </source>
</evidence>
<evidence type="ECO:0000256" key="1">
    <source>
        <dbReference type="SAM" id="SignalP"/>
    </source>
</evidence>
<keyword evidence="3" id="KW-1185">Reference proteome</keyword>
<gene>
    <name evidence="2" type="ORF">DNU06_15100</name>
</gene>
<feature type="chain" id="PRO_5016078893" description="Proteinase inhibitor I42 chagasin domain-containing protein" evidence="1">
    <location>
        <begin position="19"/>
        <end position="112"/>
    </location>
</feature>